<dbReference type="Proteomes" id="UP000076947">
    <property type="component" value="Unassembled WGS sequence"/>
</dbReference>
<evidence type="ECO:0000256" key="2">
    <source>
        <dbReference type="SAM" id="Phobius"/>
    </source>
</evidence>
<evidence type="ECO:0000313" key="5">
    <source>
        <dbReference type="Proteomes" id="UP000076947"/>
    </source>
</evidence>
<feature type="domain" description="DUF6286" evidence="3">
    <location>
        <begin position="140"/>
        <end position="254"/>
    </location>
</feature>
<comment type="caution">
    <text evidence="4">The sequence shown here is derived from an EMBL/GenBank/DDBJ whole genome shotgun (WGS) entry which is preliminary data.</text>
</comment>
<organism evidence="4 5">
    <name type="scientific">Corynebacterium stationis</name>
    <dbReference type="NCBI Taxonomy" id="1705"/>
    <lineage>
        <taxon>Bacteria</taxon>
        <taxon>Bacillati</taxon>
        <taxon>Actinomycetota</taxon>
        <taxon>Actinomycetes</taxon>
        <taxon>Mycobacteriales</taxon>
        <taxon>Corynebacteriaceae</taxon>
        <taxon>Corynebacterium</taxon>
    </lineage>
</organism>
<keyword evidence="2" id="KW-0472">Membrane</keyword>
<feature type="compositionally biased region" description="Polar residues" evidence="1">
    <location>
        <begin position="1"/>
        <end position="12"/>
    </location>
</feature>
<dbReference type="RefSeq" id="WP_082869510.1">
    <property type="nucleotide sequence ID" value="NZ_CAJUDP010000019.1"/>
</dbReference>
<name>A0A177IBB3_9CORY</name>
<dbReference type="EMBL" id="LSTQ01000024">
    <property type="protein sequence ID" value="OAH25906.1"/>
    <property type="molecule type" value="Genomic_DNA"/>
</dbReference>
<dbReference type="STRING" id="1705.CA21670_01695"/>
<keyword evidence="2" id="KW-0812">Transmembrane</keyword>
<feature type="transmembrane region" description="Helical" evidence="2">
    <location>
        <begin position="80"/>
        <end position="100"/>
    </location>
</feature>
<protein>
    <recommendedName>
        <fullName evidence="3">DUF6286 domain-containing protein</fullName>
    </recommendedName>
</protein>
<evidence type="ECO:0000256" key="1">
    <source>
        <dbReference type="SAM" id="MobiDB-lite"/>
    </source>
</evidence>
<proteinExistence type="predicted"/>
<dbReference type="InterPro" id="IPR046253">
    <property type="entry name" value="DUF6286"/>
</dbReference>
<evidence type="ECO:0000313" key="4">
    <source>
        <dbReference type="EMBL" id="OAH25906.1"/>
    </source>
</evidence>
<accession>A0A177IBB3</accession>
<keyword evidence="2" id="KW-1133">Transmembrane helix</keyword>
<dbReference type="Pfam" id="PF19803">
    <property type="entry name" value="DUF6286"/>
    <property type="match status" value="1"/>
</dbReference>
<keyword evidence="5" id="KW-1185">Reference proteome</keyword>
<dbReference type="AlphaFoldDB" id="A0A177IBB3"/>
<dbReference type="OrthoDB" id="5197468at2"/>
<gene>
    <name evidence="4" type="ORF">AYJ05_00160</name>
</gene>
<feature type="transmembrane region" description="Helical" evidence="2">
    <location>
        <begin position="130"/>
        <end position="150"/>
    </location>
</feature>
<feature type="region of interest" description="Disordered" evidence="1">
    <location>
        <begin position="1"/>
        <end position="26"/>
    </location>
</feature>
<reference evidence="5" key="1">
    <citation type="submission" date="2016-02" db="EMBL/GenBank/DDBJ databases">
        <authorList>
            <person name="Kaur G."/>
            <person name="Nair G.R."/>
            <person name="Mayilraj S."/>
        </authorList>
    </citation>
    <scope>NUCLEOTIDE SEQUENCE [LARGE SCALE GENOMIC DNA]</scope>
    <source>
        <strain evidence="5">GA-15</strain>
    </source>
</reference>
<sequence>MSDKTSSNQPSFETVEFKSAHSVPADTAVADTETTLEVAAPQNETTARTSADGFVTAAHTELDNPTPEFARVQPRMSPPVRWLAILLGLALIALACLAWRDVWVSYSDSTRSLWTAPVFDLIGTPPLPMWMVWAGVASVVVGLLFFIIAVRPGRMTHVPVIASAEGTEGTESSGATMWIRNVDIARLVSGTTRRLPGVSTAQTRTTGNTKKGLKVEVTIAGDVDDPMLAQRVSDSVKHSLSQLGTKVKVSVEVEKKQELGNNV</sequence>
<evidence type="ECO:0000259" key="3">
    <source>
        <dbReference type="Pfam" id="PF19803"/>
    </source>
</evidence>